<dbReference type="EMBL" id="KE525305">
    <property type="protein sequence ID" value="KFB45631.1"/>
    <property type="molecule type" value="Genomic_DNA"/>
</dbReference>
<reference evidence="2" key="2">
    <citation type="submission" date="2020-05" db="UniProtKB">
        <authorList>
            <consortium name="EnsemblMetazoa"/>
        </authorList>
    </citation>
    <scope>IDENTIFICATION</scope>
</reference>
<name>A0A084W5Y7_ANOSI</name>
<dbReference type="Proteomes" id="UP000030765">
    <property type="component" value="Unassembled WGS sequence"/>
</dbReference>
<proteinExistence type="predicted"/>
<reference evidence="1 3" key="1">
    <citation type="journal article" date="2014" name="BMC Genomics">
        <title>Genome sequence of Anopheles sinensis provides insight into genetics basis of mosquito competence for malaria parasites.</title>
        <authorList>
            <person name="Zhou D."/>
            <person name="Zhang D."/>
            <person name="Ding G."/>
            <person name="Shi L."/>
            <person name="Hou Q."/>
            <person name="Ye Y."/>
            <person name="Xu Y."/>
            <person name="Zhou H."/>
            <person name="Xiong C."/>
            <person name="Li S."/>
            <person name="Yu J."/>
            <person name="Hong S."/>
            <person name="Yu X."/>
            <person name="Zou P."/>
            <person name="Chen C."/>
            <person name="Chang X."/>
            <person name="Wang W."/>
            <person name="Lv Y."/>
            <person name="Sun Y."/>
            <person name="Ma L."/>
            <person name="Shen B."/>
            <person name="Zhu C."/>
        </authorList>
    </citation>
    <scope>NUCLEOTIDE SEQUENCE [LARGE SCALE GENOMIC DNA]</scope>
</reference>
<dbReference type="EMBL" id="ATLV01020706">
    <property type="status" value="NOT_ANNOTATED_CDS"/>
    <property type="molecule type" value="Genomic_DNA"/>
</dbReference>
<accession>A0A084W5Y7</accession>
<organism evidence="1">
    <name type="scientific">Anopheles sinensis</name>
    <name type="common">Mosquito</name>
    <dbReference type="NCBI Taxonomy" id="74873"/>
    <lineage>
        <taxon>Eukaryota</taxon>
        <taxon>Metazoa</taxon>
        <taxon>Ecdysozoa</taxon>
        <taxon>Arthropoda</taxon>
        <taxon>Hexapoda</taxon>
        <taxon>Insecta</taxon>
        <taxon>Pterygota</taxon>
        <taxon>Neoptera</taxon>
        <taxon>Endopterygota</taxon>
        <taxon>Diptera</taxon>
        <taxon>Nematocera</taxon>
        <taxon>Culicoidea</taxon>
        <taxon>Culicidae</taxon>
        <taxon>Anophelinae</taxon>
        <taxon>Anopheles</taxon>
    </lineage>
</organism>
<sequence>MGPQHLGQYGIQFVKIRFTIASATPACHSAINHLSNPFASKTIAVIFATFCRRAGAWESSARVGANFVCGPSLLGGRVSAGRGLLSISAALTAGLDAAHRWFNRWEGAD</sequence>
<dbReference type="EnsemblMetazoa" id="ASIC013624-RA">
    <property type="protein sequence ID" value="ASIC013624-PA"/>
    <property type="gene ID" value="ASIC013624"/>
</dbReference>
<gene>
    <name evidence="1" type="ORF">ZHAS_00013624</name>
</gene>
<dbReference type="VEuPathDB" id="VectorBase:ASIC013624"/>
<evidence type="ECO:0000313" key="2">
    <source>
        <dbReference type="EnsemblMetazoa" id="ASIC013624-PA"/>
    </source>
</evidence>
<evidence type="ECO:0000313" key="3">
    <source>
        <dbReference type="Proteomes" id="UP000030765"/>
    </source>
</evidence>
<keyword evidence="3" id="KW-1185">Reference proteome</keyword>
<evidence type="ECO:0000313" key="1">
    <source>
        <dbReference type="EMBL" id="KFB45631.1"/>
    </source>
</evidence>
<protein>
    <submittedName>
        <fullName evidence="1 2">Uncharacterized protein</fullName>
    </submittedName>
</protein>
<dbReference type="AlphaFoldDB" id="A0A084W5Y7"/>